<proteinExistence type="predicted"/>
<evidence type="ECO:0000313" key="2">
    <source>
        <dbReference type="EMBL" id="KCW79329.1"/>
    </source>
</evidence>
<keyword evidence="1" id="KW-0472">Membrane</keyword>
<dbReference type="InParanoid" id="A0A059CM53"/>
<organism evidence="2">
    <name type="scientific">Eucalyptus grandis</name>
    <name type="common">Flooded gum</name>
    <dbReference type="NCBI Taxonomy" id="71139"/>
    <lineage>
        <taxon>Eukaryota</taxon>
        <taxon>Viridiplantae</taxon>
        <taxon>Streptophyta</taxon>
        <taxon>Embryophyta</taxon>
        <taxon>Tracheophyta</taxon>
        <taxon>Spermatophyta</taxon>
        <taxon>Magnoliopsida</taxon>
        <taxon>eudicotyledons</taxon>
        <taxon>Gunneridae</taxon>
        <taxon>Pentapetalae</taxon>
        <taxon>rosids</taxon>
        <taxon>malvids</taxon>
        <taxon>Myrtales</taxon>
        <taxon>Myrtaceae</taxon>
        <taxon>Myrtoideae</taxon>
        <taxon>Eucalypteae</taxon>
        <taxon>Eucalyptus</taxon>
    </lineage>
</organism>
<accession>A0A059CM53</accession>
<reference evidence="2" key="1">
    <citation type="submission" date="2013-07" db="EMBL/GenBank/DDBJ databases">
        <title>The genome of Eucalyptus grandis.</title>
        <authorList>
            <person name="Schmutz J."/>
            <person name="Hayes R."/>
            <person name="Myburg A."/>
            <person name="Tuskan G."/>
            <person name="Grattapaglia D."/>
            <person name="Rokhsar D.S."/>
        </authorList>
    </citation>
    <scope>NUCLEOTIDE SEQUENCE</scope>
    <source>
        <tissue evidence="2">Leaf extractions</tissue>
    </source>
</reference>
<protein>
    <submittedName>
        <fullName evidence="2">Uncharacterized protein</fullName>
    </submittedName>
</protein>
<gene>
    <name evidence="2" type="ORF">EUGRSUZ_C00750</name>
</gene>
<name>A0A059CM53_EUCGR</name>
<dbReference type="AlphaFoldDB" id="A0A059CM53"/>
<dbReference type="Gramene" id="KCW79329">
    <property type="protein sequence ID" value="KCW79329"/>
    <property type="gene ID" value="EUGRSUZ_C00750"/>
</dbReference>
<evidence type="ECO:0000256" key="1">
    <source>
        <dbReference type="SAM" id="Phobius"/>
    </source>
</evidence>
<keyword evidence="1" id="KW-1133">Transmembrane helix</keyword>
<feature type="transmembrane region" description="Helical" evidence="1">
    <location>
        <begin position="33"/>
        <end position="55"/>
    </location>
</feature>
<dbReference type="EMBL" id="KK198755">
    <property type="protein sequence ID" value="KCW79329.1"/>
    <property type="molecule type" value="Genomic_DNA"/>
</dbReference>
<sequence>MSQTRGRKICILEEASAYLGEWSSILGRICRRICVFHLLLLNLLGSAMRCLATLYQSQRLSSQGDFGTLDLRALTP</sequence>
<keyword evidence="1" id="KW-0812">Transmembrane</keyword>